<keyword evidence="2" id="KW-1185">Reference proteome</keyword>
<accession>A0A0J6WPA9</accession>
<evidence type="ECO:0008006" key="3">
    <source>
        <dbReference type="Google" id="ProtNLM"/>
    </source>
</evidence>
<dbReference type="SUPFAM" id="SSF53335">
    <property type="entry name" value="S-adenosyl-L-methionine-dependent methyltransferases"/>
    <property type="match status" value="1"/>
</dbReference>
<comment type="caution">
    <text evidence="1">The sequence shown here is derived from an EMBL/GenBank/DDBJ whole genome shotgun (WGS) entry which is preliminary data.</text>
</comment>
<sequence>MLQEARRCLRPGGVIRTVTPDLRAHVDMYLQGDGVVNNEVALHYRDIGMQVEYPIDLIRIPVAAFGHHAGYLYDFETLAAELQRAGFSNIVRCSLGESEHEALRDLDLRGHEGGAQLAVEATA</sequence>
<dbReference type="Proteomes" id="UP000036176">
    <property type="component" value="Unassembled WGS sequence"/>
</dbReference>
<dbReference type="PATRIC" id="fig|1800.3.peg.709"/>
<dbReference type="Gene3D" id="3.40.50.150">
    <property type="entry name" value="Vaccinia Virus protein VP39"/>
    <property type="match status" value="1"/>
</dbReference>
<dbReference type="AlphaFoldDB" id="A0A0J6WPA9"/>
<gene>
    <name evidence="1" type="ORF">MCHUDSM44219_00706</name>
</gene>
<proteinExistence type="predicted"/>
<name>A0A0J6WPA9_MYCCU</name>
<dbReference type="EMBL" id="JYNX01000016">
    <property type="protein sequence ID" value="KMO84414.1"/>
    <property type="molecule type" value="Genomic_DNA"/>
</dbReference>
<evidence type="ECO:0000313" key="2">
    <source>
        <dbReference type="Proteomes" id="UP000036176"/>
    </source>
</evidence>
<evidence type="ECO:0000313" key="1">
    <source>
        <dbReference type="EMBL" id="KMO84414.1"/>
    </source>
</evidence>
<protein>
    <recommendedName>
        <fullName evidence="3">Methyltransferase type 11 domain-containing protein</fullName>
    </recommendedName>
</protein>
<dbReference type="InterPro" id="IPR029063">
    <property type="entry name" value="SAM-dependent_MTases_sf"/>
</dbReference>
<organism evidence="1 2">
    <name type="scientific">Mycolicibacterium chubuense</name>
    <name type="common">Mycobacterium chubuense</name>
    <dbReference type="NCBI Taxonomy" id="1800"/>
    <lineage>
        <taxon>Bacteria</taxon>
        <taxon>Bacillati</taxon>
        <taxon>Actinomycetota</taxon>
        <taxon>Actinomycetes</taxon>
        <taxon>Mycobacteriales</taxon>
        <taxon>Mycobacteriaceae</taxon>
        <taxon>Mycolicibacterium</taxon>
    </lineage>
</organism>
<reference evidence="1 2" key="1">
    <citation type="journal article" date="2015" name="Genome Biol. Evol.">
        <title>Characterization of Three Mycobacterium spp. with Potential Use in Bioremediation by Genome Sequencing and Comparative Genomics.</title>
        <authorList>
            <person name="Das S."/>
            <person name="Pettersson B.M."/>
            <person name="Behra P.R."/>
            <person name="Ramesh M."/>
            <person name="Dasgupta S."/>
            <person name="Bhattacharya A."/>
            <person name="Kirsebom L.A."/>
        </authorList>
    </citation>
    <scope>NUCLEOTIDE SEQUENCE [LARGE SCALE GENOMIC DNA]</scope>
    <source>
        <strain evidence="1 2">DSM 44219</strain>
    </source>
</reference>